<dbReference type="GO" id="GO:0004798">
    <property type="term" value="F:dTMP kinase activity"/>
    <property type="evidence" value="ECO:0007669"/>
    <property type="project" value="UniProtKB-UniRule"/>
</dbReference>
<evidence type="ECO:0000256" key="9">
    <source>
        <dbReference type="ARBA" id="ARBA00029962"/>
    </source>
</evidence>
<evidence type="ECO:0000256" key="2">
    <source>
        <dbReference type="ARBA" id="ARBA00012980"/>
    </source>
</evidence>
<dbReference type="InterPro" id="IPR018094">
    <property type="entry name" value="Thymidylate_kinase"/>
</dbReference>
<dbReference type="GO" id="GO:0006227">
    <property type="term" value="P:dUDP biosynthetic process"/>
    <property type="evidence" value="ECO:0007669"/>
    <property type="project" value="TreeGrafter"/>
</dbReference>
<evidence type="ECO:0000256" key="5">
    <source>
        <dbReference type="ARBA" id="ARBA00022727"/>
    </source>
</evidence>
<dbReference type="InterPro" id="IPR018095">
    <property type="entry name" value="Thymidylate_kin_CS"/>
</dbReference>
<keyword evidence="7 12" id="KW-0418">Kinase</keyword>
<accession>A0A1G6X5Z5</accession>
<dbReference type="GO" id="GO:0006233">
    <property type="term" value="P:dTDP biosynthetic process"/>
    <property type="evidence" value="ECO:0007669"/>
    <property type="project" value="InterPro"/>
</dbReference>
<protein>
    <recommendedName>
        <fullName evidence="3 12">Thymidylate kinase</fullName>
        <ecNumber evidence="2 12">2.7.4.9</ecNumber>
    </recommendedName>
    <alternativeName>
        <fullName evidence="9 12">dTMP kinase</fullName>
    </alternativeName>
</protein>
<feature type="domain" description="Thymidylate kinase-like" evidence="14">
    <location>
        <begin position="2"/>
        <end position="181"/>
    </location>
</feature>
<dbReference type="STRING" id="69960.SAMN05421720_101381"/>
<dbReference type="SUPFAM" id="SSF52540">
    <property type="entry name" value="P-loop containing nucleoside triphosphate hydrolases"/>
    <property type="match status" value="1"/>
</dbReference>
<organism evidence="15 16">
    <name type="scientific">Rhodospira trueperi</name>
    <dbReference type="NCBI Taxonomy" id="69960"/>
    <lineage>
        <taxon>Bacteria</taxon>
        <taxon>Pseudomonadati</taxon>
        <taxon>Pseudomonadota</taxon>
        <taxon>Alphaproteobacteria</taxon>
        <taxon>Rhodospirillales</taxon>
        <taxon>Rhodospirillaceae</taxon>
        <taxon>Rhodospira</taxon>
    </lineage>
</organism>
<dbReference type="PANTHER" id="PTHR10344">
    <property type="entry name" value="THYMIDYLATE KINASE"/>
    <property type="match status" value="1"/>
</dbReference>
<evidence type="ECO:0000313" key="15">
    <source>
        <dbReference type="EMBL" id="SDD73494.1"/>
    </source>
</evidence>
<dbReference type="AlphaFoldDB" id="A0A1G6X5Z5"/>
<sequence>MGKSTQARRLAEVLREQGLSVVETREPGGAEGAERLRNVLLEAPAECWDSISEALIVSAARRNHLRHTIRPALDKGAWVVCDRFVDSTTAYQGHGHGVDLENLEYLYDLAAGPFGPDLTLILNMDPDEGLARARSRGVVTRFEILDRDFHHRVNLGFLAIARREPERCVLVDADGDEDTVAARVLSVVRERMRSWALDAEVVEGRASEEDAADGAGQGNDGRQPVEGLD</sequence>
<comment type="function">
    <text evidence="11 12">Phosphorylation of dTMP to form dTDP in both de novo and salvage pathways of dTTP synthesis.</text>
</comment>
<keyword evidence="16" id="KW-1185">Reference proteome</keyword>
<keyword evidence="5 12" id="KW-0545">Nucleotide biosynthesis</keyword>
<dbReference type="PROSITE" id="PS01331">
    <property type="entry name" value="THYMIDYLATE_KINASE"/>
    <property type="match status" value="1"/>
</dbReference>
<dbReference type="HAMAP" id="MF_00165">
    <property type="entry name" value="Thymidylate_kinase"/>
    <property type="match status" value="1"/>
</dbReference>
<dbReference type="EMBL" id="FNAP01000001">
    <property type="protein sequence ID" value="SDD73494.1"/>
    <property type="molecule type" value="Genomic_DNA"/>
</dbReference>
<evidence type="ECO:0000256" key="12">
    <source>
        <dbReference type="HAMAP-Rule" id="MF_00165"/>
    </source>
</evidence>
<evidence type="ECO:0000256" key="3">
    <source>
        <dbReference type="ARBA" id="ARBA00017144"/>
    </source>
</evidence>
<gene>
    <name evidence="12" type="primary">tmk</name>
    <name evidence="15" type="ORF">SAMN05421720_101381</name>
</gene>
<feature type="region of interest" description="Disordered" evidence="13">
    <location>
        <begin position="205"/>
        <end position="229"/>
    </location>
</feature>
<evidence type="ECO:0000256" key="4">
    <source>
        <dbReference type="ARBA" id="ARBA00022679"/>
    </source>
</evidence>
<evidence type="ECO:0000256" key="13">
    <source>
        <dbReference type="SAM" id="MobiDB-lite"/>
    </source>
</evidence>
<dbReference type="Gene3D" id="3.40.50.300">
    <property type="entry name" value="P-loop containing nucleotide triphosphate hydrolases"/>
    <property type="match status" value="1"/>
</dbReference>
<comment type="catalytic activity">
    <reaction evidence="10 12">
        <text>dTMP + ATP = dTDP + ADP</text>
        <dbReference type="Rhea" id="RHEA:13517"/>
        <dbReference type="ChEBI" id="CHEBI:30616"/>
        <dbReference type="ChEBI" id="CHEBI:58369"/>
        <dbReference type="ChEBI" id="CHEBI:63528"/>
        <dbReference type="ChEBI" id="CHEBI:456216"/>
        <dbReference type="EC" id="2.7.4.9"/>
    </reaction>
</comment>
<keyword evidence="4 12" id="KW-0808">Transferase</keyword>
<comment type="caution">
    <text evidence="12">Lacks conserved residue(s) required for the propagation of feature annotation.</text>
</comment>
<evidence type="ECO:0000256" key="11">
    <source>
        <dbReference type="ARBA" id="ARBA00057735"/>
    </source>
</evidence>
<keyword evidence="8 12" id="KW-0067">ATP-binding</keyword>
<proteinExistence type="inferred from homology"/>
<evidence type="ECO:0000256" key="1">
    <source>
        <dbReference type="ARBA" id="ARBA00009776"/>
    </source>
</evidence>
<dbReference type="NCBIfam" id="TIGR00041">
    <property type="entry name" value="DTMP_kinase"/>
    <property type="match status" value="1"/>
</dbReference>
<keyword evidence="6 12" id="KW-0547">Nucleotide-binding</keyword>
<dbReference type="InterPro" id="IPR039430">
    <property type="entry name" value="Thymidylate_kin-like_dom"/>
</dbReference>
<evidence type="ECO:0000259" key="14">
    <source>
        <dbReference type="Pfam" id="PF02223"/>
    </source>
</evidence>
<name>A0A1G6X5Z5_9PROT</name>
<dbReference type="Proteomes" id="UP000199412">
    <property type="component" value="Unassembled WGS sequence"/>
</dbReference>
<dbReference type="GO" id="GO:0005829">
    <property type="term" value="C:cytosol"/>
    <property type="evidence" value="ECO:0007669"/>
    <property type="project" value="TreeGrafter"/>
</dbReference>
<dbReference type="GO" id="GO:0006235">
    <property type="term" value="P:dTTP biosynthetic process"/>
    <property type="evidence" value="ECO:0007669"/>
    <property type="project" value="UniProtKB-UniRule"/>
</dbReference>
<evidence type="ECO:0000256" key="6">
    <source>
        <dbReference type="ARBA" id="ARBA00022741"/>
    </source>
</evidence>
<evidence type="ECO:0000256" key="7">
    <source>
        <dbReference type="ARBA" id="ARBA00022777"/>
    </source>
</evidence>
<evidence type="ECO:0000313" key="16">
    <source>
        <dbReference type="Proteomes" id="UP000199412"/>
    </source>
</evidence>
<dbReference type="RefSeq" id="WP_245699036.1">
    <property type="nucleotide sequence ID" value="NZ_FNAP01000001.1"/>
</dbReference>
<dbReference type="InterPro" id="IPR027417">
    <property type="entry name" value="P-loop_NTPase"/>
</dbReference>
<dbReference type="GO" id="GO:0005524">
    <property type="term" value="F:ATP binding"/>
    <property type="evidence" value="ECO:0007669"/>
    <property type="project" value="UniProtKB-UniRule"/>
</dbReference>
<dbReference type="FunFam" id="3.40.50.300:FF:000225">
    <property type="entry name" value="Thymidylate kinase"/>
    <property type="match status" value="1"/>
</dbReference>
<reference evidence="16" key="1">
    <citation type="submission" date="2016-10" db="EMBL/GenBank/DDBJ databases">
        <authorList>
            <person name="Varghese N."/>
            <person name="Submissions S."/>
        </authorList>
    </citation>
    <scope>NUCLEOTIDE SEQUENCE [LARGE SCALE GENOMIC DNA]</scope>
    <source>
        <strain evidence="16">ATCC 700224</strain>
    </source>
</reference>
<dbReference type="Pfam" id="PF02223">
    <property type="entry name" value="Thymidylate_kin"/>
    <property type="match status" value="1"/>
</dbReference>
<dbReference type="EC" id="2.7.4.9" evidence="2 12"/>
<dbReference type="CDD" id="cd01672">
    <property type="entry name" value="TMPK"/>
    <property type="match status" value="1"/>
</dbReference>
<evidence type="ECO:0000256" key="8">
    <source>
        <dbReference type="ARBA" id="ARBA00022840"/>
    </source>
</evidence>
<evidence type="ECO:0000256" key="10">
    <source>
        <dbReference type="ARBA" id="ARBA00048743"/>
    </source>
</evidence>
<dbReference type="PANTHER" id="PTHR10344:SF4">
    <property type="entry name" value="UMP-CMP KINASE 2, MITOCHONDRIAL"/>
    <property type="match status" value="1"/>
</dbReference>
<comment type="similarity">
    <text evidence="1 12">Belongs to the thymidylate kinase family.</text>
</comment>